<dbReference type="GO" id="GO:0004930">
    <property type="term" value="F:G protein-coupled receptor activity"/>
    <property type="evidence" value="ECO:0007669"/>
    <property type="project" value="InterPro"/>
</dbReference>
<dbReference type="Pfam" id="PF05773">
    <property type="entry name" value="RWD"/>
    <property type="match status" value="1"/>
</dbReference>
<evidence type="ECO:0000256" key="9">
    <source>
        <dbReference type="ARBA" id="ARBA00023016"/>
    </source>
</evidence>
<dbReference type="InterPro" id="IPR016135">
    <property type="entry name" value="UBQ-conjugating_enzyme/RWD"/>
</dbReference>
<dbReference type="HOGENOM" id="CLU_269289_0_0_1"/>
<dbReference type="Gene3D" id="3.30.230.30">
    <property type="entry name" value="Impact, N-terminal domain"/>
    <property type="match status" value="1"/>
</dbReference>
<evidence type="ECO:0000256" key="4">
    <source>
        <dbReference type="ARBA" id="ARBA00022490"/>
    </source>
</evidence>
<reference evidence="11" key="1">
    <citation type="journal article" date="2012" name="Nature">
        <title>The oyster genome reveals stress adaptation and complexity of shell formation.</title>
        <authorList>
            <person name="Zhang G."/>
            <person name="Fang X."/>
            <person name="Guo X."/>
            <person name="Li L."/>
            <person name="Luo R."/>
            <person name="Xu F."/>
            <person name="Yang P."/>
            <person name="Zhang L."/>
            <person name="Wang X."/>
            <person name="Qi H."/>
            <person name="Xiong Z."/>
            <person name="Que H."/>
            <person name="Xie Y."/>
            <person name="Holland P.W."/>
            <person name="Paps J."/>
            <person name="Zhu Y."/>
            <person name="Wu F."/>
            <person name="Chen Y."/>
            <person name="Wang J."/>
            <person name="Peng C."/>
            <person name="Meng J."/>
            <person name="Yang L."/>
            <person name="Liu J."/>
            <person name="Wen B."/>
            <person name="Zhang N."/>
            <person name="Huang Z."/>
            <person name="Zhu Q."/>
            <person name="Feng Y."/>
            <person name="Mount A."/>
            <person name="Hedgecock D."/>
            <person name="Xu Z."/>
            <person name="Liu Y."/>
            <person name="Domazet-Loso T."/>
            <person name="Du Y."/>
            <person name="Sun X."/>
            <person name="Zhang S."/>
            <person name="Liu B."/>
            <person name="Cheng P."/>
            <person name="Jiang X."/>
            <person name="Li J."/>
            <person name="Fan D."/>
            <person name="Wang W."/>
            <person name="Fu W."/>
            <person name="Wang T."/>
            <person name="Wang B."/>
            <person name="Zhang J."/>
            <person name="Peng Z."/>
            <person name="Li Y."/>
            <person name="Li N."/>
            <person name="Wang J."/>
            <person name="Chen M."/>
            <person name="He Y."/>
            <person name="Tan F."/>
            <person name="Song X."/>
            <person name="Zheng Q."/>
            <person name="Huang R."/>
            <person name="Yang H."/>
            <person name="Du X."/>
            <person name="Chen L."/>
            <person name="Yang M."/>
            <person name="Gaffney P.M."/>
            <person name="Wang S."/>
            <person name="Luo L."/>
            <person name="She Z."/>
            <person name="Ming Y."/>
            <person name="Huang W."/>
            <person name="Zhang S."/>
            <person name="Huang B."/>
            <person name="Zhang Y."/>
            <person name="Qu T."/>
            <person name="Ni P."/>
            <person name="Miao G."/>
            <person name="Wang J."/>
            <person name="Wang Q."/>
            <person name="Steinberg C.E."/>
            <person name="Wang H."/>
            <person name="Li N."/>
            <person name="Qian L."/>
            <person name="Zhang G."/>
            <person name="Li Y."/>
            <person name="Yang H."/>
            <person name="Liu X."/>
            <person name="Wang J."/>
            <person name="Yin Y."/>
            <person name="Wang J."/>
        </authorList>
    </citation>
    <scope>NUCLEOTIDE SEQUENCE [LARGE SCALE GENOMIC DNA]</scope>
    <source>
        <strain evidence="11">05x7-T-G4-1.051#20</strain>
    </source>
</reference>
<dbReference type="CDD" id="cd23821">
    <property type="entry name" value="RWD_IMPACT"/>
    <property type="match status" value="1"/>
</dbReference>
<comment type="similarity">
    <text evidence="3">Belongs to the IMPACT family.</text>
</comment>
<dbReference type="GO" id="GO:0006446">
    <property type="term" value="P:regulation of translational initiation"/>
    <property type="evidence" value="ECO:0007669"/>
    <property type="project" value="TreeGrafter"/>
</dbReference>
<dbReference type="InParanoid" id="K1PNL5"/>
<dbReference type="PANTHER" id="PTHR16301:SF25">
    <property type="entry name" value="PROTEIN IMPACT"/>
    <property type="match status" value="1"/>
</dbReference>
<keyword evidence="9" id="KW-0346">Stress response</keyword>
<evidence type="ECO:0000256" key="3">
    <source>
        <dbReference type="ARBA" id="ARBA00007665"/>
    </source>
</evidence>
<evidence type="ECO:0000256" key="7">
    <source>
        <dbReference type="ARBA" id="ARBA00022845"/>
    </source>
</evidence>
<dbReference type="Pfam" id="PF01205">
    <property type="entry name" value="Impact_N"/>
    <property type="match status" value="2"/>
</dbReference>
<organism evidence="11">
    <name type="scientific">Magallana gigas</name>
    <name type="common">Pacific oyster</name>
    <name type="synonym">Crassostrea gigas</name>
    <dbReference type="NCBI Taxonomy" id="29159"/>
    <lineage>
        <taxon>Eukaryota</taxon>
        <taxon>Metazoa</taxon>
        <taxon>Spiralia</taxon>
        <taxon>Lophotrochozoa</taxon>
        <taxon>Mollusca</taxon>
        <taxon>Bivalvia</taxon>
        <taxon>Autobranchia</taxon>
        <taxon>Pteriomorphia</taxon>
        <taxon>Ostreida</taxon>
        <taxon>Ostreoidea</taxon>
        <taxon>Ostreidae</taxon>
        <taxon>Magallana</taxon>
    </lineage>
</organism>
<evidence type="ECO:0000256" key="2">
    <source>
        <dbReference type="ARBA" id="ARBA00004496"/>
    </source>
</evidence>
<dbReference type="SUPFAM" id="SSF54495">
    <property type="entry name" value="UBC-like"/>
    <property type="match status" value="1"/>
</dbReference>
<evidence type="ECO:0000256" key="6">
    <source>
        <dbReference type="ARBA" id="ARBA00022692"/>
    </source>
</evidence>
<dbReference type="InterPro" id="IPR023582">
    <property type="entry name" value="Impact"/>
</dbReference>
<dbReference type="SUPFAM" id="SSF54211">
    <property type="entry name" value="Ribosomal protein S5 domain 2-like"/>
    <property type="match status" value="2"/>
</dbReference>
<dbReference type="Gene3D" id="1.20.1070.10">
    <property type="entry name" value="Rhodopsin 7-helix transmembrane proteins"/>
    <property type="match status" value="1"/>
</dbReference>
<comment type="subcellular location">
    <subcellularLocation>
        <location evidence="2">Cytoplasm</location>
    </subcellularLocation>
    <subcellularLocation>
        <location evidence="1">Membrane</location>
        <topology evidence="1">Multi-pass membrane protein</topology>
    </subcellularLocation>
</comment>
<gene>
    <name evidence="11" type="ORF">CGI_10006046</name>
</gene>
<evidence type="ECO:0000256" key="10">
    <source>
        <dbReference type="ARBA" id="ARBA00023136"/>
    </source>
</evidence>
<evidence type="ECO:0000313" key="11">
    <source>
        <dbReference type="EMBL" id="EKC20464.1"/>
    </source>
</evidence>
<keyword evidence="4" id="KW-0963">Cytoplasm</keyword>
<dbReference type="Gene3D" id="3.10.110.10">
    <property type="entry name" value="Ubiquitin Conjugating Enzyme"/>
    <property type="match status" value="1"/>
</dbReference>
<accession>K1PNL5</accession>
<dbReference type="InterPro" id="IPR000832">
    <property type="entry name" value="GPCR_2_secretin-like"/>
</dbReference>
<sequence>MPWHKAMHHVSWSRMSADENQTLQEEEIEALAAIYGDDWEVVDSESRKYHIRISDEKLKNAILMEVSFPPDYPKTAPPQYILSAPWLLRDEKTNLEGSLADIYCENIGESIIYLWVEKIREFLQERTELHVKADTTAEEEDEILDIDFLNVQEKPDKCYFEEQENSSDDVNCPEIHHGESFVDRKSVFQGHIASISHTKQVKLVLDSLYQSKKIAAATHNIYAYRIISKDKSDVFYQGCEDDGETQAGSRMLHLMQLVSESDQDFEEALRASLDLVSTNQALGELHCKIVDACNVIVVVTRWYGGVHLGPDRFKHINNCARQLLDEHGYIQSKKYFFIFILPFSTYGFDLPSSDEWPTETDFDEAFRLTSWISNETVKFIFLDYLILCPEQDMCLGPMFKRNYTFTQQPACTPCECDDSCVRRSTCCPSKFYRQTDTPDFIEYQHNVNVTENDVPLSCAEPLWNPIGIKTGKSYWMVETCPNEVICISPPSVNVSSSTPVTSLATNQTYRNMQCALCNQEEVPNLVTWEKKKICIMRSDLMSPEDISTLYQSVISESPICNVGFYPPTSTEHVVKPCVTYTYDVNCNDVELRILIDISYLTKACQENYLPYYSNRKLYKNVFCALCEFNVFDLNIQYGDRGIFDDSIITPFSALMNFQQVVEAPSTKNSRCKENQIFDGKLNKCLDIQCEAEYIYQNSACSLIHKMLEEMNYEVNLVVTSADDTSVEIYTTSVVDSLQGVLQLYNLTDYLCRMVALVPSDYSDGNFLAVVIELSIQHLHDVDNMIQHLIDIFNSHQKLALIVEPLIGEVNLSLSLVGQSFHVYGSALFEKSLNNRLYINPMSGKELIVYQSENLAYDGYNSQHSHCFSGHMMSTVADWYRCPKVKIKSADAKIGVSNFTVCLIDYDACFASYYFKESLDKRSVYICVDQYLKAVEATKGIIRTADDSLIAPLSLACLSLSSLGSLATIFTFIFNRPCSRIADVNIIILAAILIFANTVHTVSKYFLWSQTLCIGVGMLVHFCWLSVICWMSLSSFQIFHTFTSFNLTKVKVIPRVLTSLMVNLFICSSLVATNVIQSYVTSNGENLGYSVLTCYIADPEMILYTFTLPVGLLVCINIFMLAVTVFRISNKVDVQKSKDKERTGAYFRLSTIAGATWIFGFLDQFTGFQFFSILHTLFNGGQGVFLYLAFGAPLPNIKSIVSRSHASKSVESNERY</sequence>
<dbReference type="PROSITE" id="PS50908">
    <property type="entry name" value="RWD"/>
    <property type="match status" value="1"/>
</dbReference>
<keyword evidence="10" id="KW-0472">Membrane</keyword>
<dbReference type="EMBL" id="JH816564">
    <property type="protein sequence ID" value="EKC20464.1"/>
    <property type="molecule type" value="Genomic_DNA"/>
</dbReference>
<dbReference type="AlphaFoldDB" id="K1PNL5"/>
<dbReference type="GO" id="GO:0016020">
    <property type="term" value="C:membrane"/>
    <property type="evidence" value="ECO:0007669"/>
    <property type="project" value="UniProtKB-SubCell"/>
</dbReference>
<dbReference type="InterPro" id="IPR036956">
    <property type="entry name" value="Impact_N_sf"/>
</dbReference>
<evidence type="ECO:0000256" key="1">
    <source>
        <dbReference type="ARBA" id="ARBA00004141"/>
    </source>
</evidence>
<dbReference type="GO" id="GO:0005737">
    <property type="term" value="C:cytoplasm"/>
    <property type="evidence" value="ECO:0007669"/>
    <property type="project" value="UniProtKB-SubCell"/>
</dbReference>
<dbReference type="PANTHER" id="PTHR16301">
    <property type="entry name" value="IMPACT-RELATED"/>
    <property type="match status" value="1"/>
</dbReference>
<dbReference type="GO" id="GO:0140469">
    <property type="term" value="P:GCN2-mediated signaling"/>
    <property type="evidence" value="ECO:0007669"/>
    <property type="project" value="TreeGrafter"/>
</dbReference>
<dbReference type="InterPro" id="IPR020568">
    <property type="entry name" value="Ribosomal_Su5_D2-typ_SF"/>
</dbReference>
<evidence type="ECO:0000256" key="8">
    <source>
        <dbReference type="ARBA" id="ARBA00022989"/>
    </source>
</evidence>
<dbReference type="InterPro" id="IPR001498">
    <property type="entry name" value="Impact_N"/>
</dbReference>
<evidence type="ECO:0000256" key="5">
    <source>
        <dbReference type="ARBA" id="ARBA00022491"/>
    </source>
</evidence>
<keyword evidence="5" id="KW-0678">Repressor</keyword>
<keyword evidence="7" id="KW-0810">Translation regulation</keyword>
<dbReference type="Pfam" id="PF00002">
    <property type="entry name" value="7tm_2"/>
    <property type="match status" value="1"/>
</dbReference>
<name>K1PNL5_MAGGI</name>
<proteinExistence type="inferred from homology"/>
<protein>
    <submittedName>
        <fullName evidence="11">Protein IMPACT-B</fullName>
    </submittedName>
</protein>
<keyword evidence="8" id="KW-1133">Transmembrane helix</keyword>
<dbReference type="InterPro" id="IPR006575">
    <property type="entry name" value="RWD_dom"/>
</dbReference>
<keyword evidence="6" id="KW-0812">Transmembrane</keyword>
<dbReference type="SMART" id="SM00591">
    <property type="entry name" value="RWD"/>
    <property type="match status" value="1"/>
</dbReference>